<dbReference type="OrthoDB" id="2918658at2"/>
<dbReference type="Proteomes" id="UP000306477">
    <property type="component" value="Unassembled WGS sequence"/>
</dbReference>
<keyword evidence="2" id="KW-1185">Reference proteome</keyword>
<organism evidence="1 2">
    <name type="scientific">Bacillus timonensis</name>
    <dbReference type="NCBI Taxonomy" id="1033734"/>
    <lineage>
        <taxon>Bacteria</taxon>
        <taxon>Bacillati</taxon>
        <taxon>Bacillota</taxon>
        <taxon>Bacilli</taxon>
        <taxon>Bacillales</taxon>
        <taxon>Bacillaceae</taxon>
        <taxon>Bacillus</taxon>
    </lineage>
</organism>
<reference evidence="1 2" key="1">
    <citation type="journal article" date="2019" name="Indoor Air">
        <title>Impacts of indoor surface finishes on bacterial viability.</title>
        <authorList>
            <person name="Hu J."/>
            <person name="Maamar S.B."/>
            <person name="Glawe A.J."/>
            <person name="Gottel N."/>
            <person name="Gilbert J.A."/>
            <person name="Hartmann E.M."/>
        </authorList>
    </citation>
    <scope>NUCLEOTIDE SEQUENCE [LARGE SCALE GENOMIC DNA]</scope>
    <source>
        <strain evidence="1 2">AF060A6</strain>
    </source>
</reference>
<name>A0A4S3PW24_9BACI</name>
<evidence type="ECO:0000313" key="2">
    <source>
        <dbReference type="Proteomes" id="UP000306477"/>
    </source>
</evidence>
<dbReference type="STRING" id="1033734.GCA_000285535_00350"/>
<dbReference type="AlphaFoldDB" id="A0A4S3PW24"/>
<evidence type="ECO:0000313" key="1">
    <source>
        <dbReference type="EMBL" id="THE13636.1"/>
    </source>
</evidence>
<sequence>MNHEKDYDRDHDREDALTDIALKEILETAYTAETELMRRYLITSERISDDHELKERLANFAEGNAKRTKQLQNEIEKLH</sequence>
<proteinExistence type="predicted"/>
<accession>A0A4S3PW24</accession>
<comment type="caution">
    <text evidence="1">The sequence shown here is derived from an EMBL/GenBank/DDBJ whole genome shotgun (WGS) entry which is preliminary data.</text>
</comment>
<protein>
    <submittedName>
        <fullName evidence="1">Uncharacterized protein</fullName>
    </submittedName>
</protein>
<dbReference type="EMBL" id="SLUB01000008">
    <property type="protein sequence ID" value="THE13636.1"/>
    <property type="molecule type" value="Genomic_DNA"/>
</dbReference>
<dbReference type="RefSeq" id="WP_136378870.1">
    <property type="nucleotide sequence ID" value="NZ_SLUB01000008.1"/>
</dbReference>
<gene>
    <name evidence="1" type="ORF">E1I69_06910</name>
</gene>